<evidence type="ECO:0000256" key="1">
    <source>
        <dbReference type="ARBA" id="ARBA00005801"/>
    </source>
</evidence>
<keyword evidence="2" id="KW-0812">Transmembrane</keyword>
<proteinExistence type="inferred from homology"/>
<comment type="similarity">
    <text evidence="1">Belongs to the peptidase A24 family.</text>
</comment>
<feature type="transmembrane region" description="Helical" evidence="2">
    <location>
        <begin position="120"/>
        <end position="138"/>
    </location>
</feature>
<name>A0A517WGQ6_9PLAN</name>
<evidence type="ECO:0000256" key="2">
    <source>
        <dbReference type="SAM" id="Phobius"/>
    </source>
</evidence>
<keyword evidence="2" id="KW-1133">Transmembrane helix</keyword>
<dbReference type="PANTHER" id="PTHR30487:SF0">
    <property type="entry name" value="PREPILIN LEADER PEPTIDASE_N-METHYLTRANSFERASE-RELATED"/>
    <property type="match status" value="1"/>
</dbReference>
<protein>
    <submittedName>
        <fullName evidence="4">Leader peptidase PppA</fullName>
    </submittedName>
</protein>
<dbReference type="EMBL" id="CP036347">
    <property type="protein sequence ID" value="QDU04431.1"/>
    <property type="molecule type" value="Genomic_DNA"/>
</dbReference>
<dbReference type="GO" id="GO:0004190">
    <property type="term" value="F:aspartic-type endopeptidase activity"/>
    <property type="evidence" value="ECO:0007669"/>
    <property type="project" value="InterPro"/>
</dbReference>
<gene>
    <name evidence="4" type="primary">pppA_3</name>
    <name evidence="4" type="ORF">V6x_41590</name>
</gene>
<dbReference type="GO" id="GO:0005886">
    <property type="term" value="C:plasma membrane"/>
    <property type="evidence" value="ECO:0007669"/>
    <property type="project" value="TreeGrafter"/>
</dbReference>
<feature type="transmembrane region" description="Helical" evidence="2">
    <location>
        <begin position="85"/>
        <end position="108"/>
    </location>
</feature>
<dbReference type="Gene3D" id="1.20.120.1220">
    <property type="match status" value="1"/>
</dbReference>
<feature type="transmembrane region" description="Helical" evidence="2">
    <location>
        <begin position="24"/>
        <end position="42"/>
    </location>
</feature>
<sequence length="150" mass="15984">MLLMMIPLALSLEAVYYDLQKREIPDGVVLRVLFTGLLATFLSWHGVSFVNALLGMVIGFAFVLPFALAGGIGGGDLKFVGALGAWLGVAGVMSLLFWSAMFGMLAAIITRCSGRNDFPFAPAITLGLCVAIFWPGGIDELISWLRSGLV</sequence>
<evidence type="ECO:0000313" key="5">
    <source>
        <dbReference type="Proteomes" id="UP000320722"/>
    </source>
</evidence>
<dbReference type="RefSeq" id="WP_145042209.1">
    <property type="nucleotide sequence ID" value="NZ_CP036347.1"/>
</dbReference>
<feature type="domain" description="Prepilin type IV endopeptidase peptidase" evidence="3">
    <location>
        <begin position="9"/>
        <end position="108"/>
    </location>
</feature>
<evidence type="ECO:0000313" key="4">
    <source>
        <dbReference type="EMBL" id="QDU04431.1"/>
    </source>
</evidence>
<accession>A0A517WGQ6</accession>
<reference evidence="4 5" key="1">
    <citation type="submission" date="2019-02" db="EMBL/GenBank/DDBJ databases">
        <title>Deep-cultivation of Planctomycetes and their phenomic and genomic characterization uncovers novel biology.</title>
        <authorList>
            <person name="Wiegand S."/>
            <person name="Jogler M."/>
            <person name="Boedeker C."/>
            <person name="Pinto D."/>
            <person name="Vollmers J."/>
            <person name="Rivas-Marin E."/>
            <person name="Kohn T."/>
            <person name="Peeters S.H."/>
            <person name="Heuer A."/>
            <person name="Rast P."/>
            <person name="Oberbeckmann S."/>
            <person name="Bunk B."/>
            <person name="Jeske O."/>
            <person name="Meyerdierks A."/>
            <person name="Storesund J.E."/>
            <person name="Kallscheuer N."/>
            <person name="Luecker S."/>
            <person name="Lage O.M."/>
            <person name="Pohl T."/>
            <person name="Merkel B.J."/>
            <person name="Hornburger P."/>
            <person name="Mueller R.-W."/>
            <person name="Bruemmer F."/>
            <person name="Labrenz M."/>
            <person name="Spormann A.M."/>
            <person name="Op den Camp H."/>
            <person name="Overmann J."/>
            <person name="Amann R."/>
            <person name="Jetten M.S.M."/>
            <person name="Mascher T."/>
            <person name="Medema M.H."/>
            <person name="Devos D.P."/>
            <person name="Kaster A.-K."/>
            <person name="Ovreas L."/>
            <person name="Rohde M."/>
            <person name="Galperin M.Y."/>
            <person name="Jogler C."/>
        </authorList>
    </citation>
    <scope>NUCLEOTIDE SEQUENCE [LARGE SCALE GENOMIC DNA]</scope>
    <source>
        <strain evidence="4 5">V6</strain>
    </source>
</reference>
<dbReference type="InterPro" id="IPR050882">
    <property type="entry name" value="Prepilin_peptidase/N-MTase"/>
</dbReference>
<feature type="transmembrane region" description="Helical" evidence="2">
    <location>
        <begin position="49"/>
        <end position="73"/>
    </location>
</feature>
<dbReference type="Proteomes" id="UP000320722">
    <property type="component" value="Chromosome"/>
</dbReference>
<keyword evidence="2" id="KW-0472">Membrane</keyword>
<dbReference type="GO" id="GO:0006465">
    <property type="term" value="P:signal peptide processing"/>
    <property type="evidence" value="ECO:0007669"/>
    <property type="project" value="TreeGrafter"/>
</dbReference>
<dbReference type="Pfam" id="PF01478">
    <property type="entry name" value="Peptidase_A24"/>
    <property type="match status" value="1"/>
</dbReference>
<organism evidence="4 5">
    <name type="scientific">Gimesia chilikensis</name>
    <dbReference type="NCBI Taxonomy" id="2605989"/>
    <lineage>
        <taxon>Bacteria</taxon>
        <taxon>Pseudomonadati</taxon>
        <taxon>Planctomycetota</taxon>
        <taxon>Planctomycetia</taxon>
        <taxon>Planctomycetales</taxon>
        <taxon>Planctomycetaceae</taxon>
        <taxon>Gimesia</taxon>
    </lineage>
</organism>
<dbReference type="PANTHER" id="PTHR30487">
    <property type="entry name" value="TYPE 4 PREPILIN-LIKE PROTEINS LEADER PEPTIDE-PROCESSING ENZYME"/>
    <property type="match status" value="1"/>
</dbReference>
<dbReference type="AlphaFoldDB" id="A0A517WGQ6"/>
<dbReference type="InterPro" id="IPR000045">
    <property type="entry name" value="Prepilin_IV_endopep_pep"/>
</dbReference>
<evidence type="ECO:0000259" key="3">
    <source>
        <dbReference type="Pfam" id="PF01478"/>
    </source>
</evidence>